<dbReference type="STRING" id="569365.A0A0D2C605"/>
<reference evidence="2 3" key="1">
    <citation type="submission" date="2015-01" db="EMBL/GenBank/DDBJ databases">
        <title>The Genome Sequence of Cladophialophora immunda CBS83496.</title>
        <authorList>
            <consortium name="The Broad Institute Genomics Platform"/>
            <person name="Cuomo C."/>
            <person name="de Hoog S."/>
            <person name="Gorbushina A."/>
            <person name="Stielow B."/>
            <person name="Teixiera M."/>
            <person name="Abouelleil A."/>
            <person name="Chapman S.B."/>
            <person name="Priest M."/>
            <person name="Young S.K."/>
            <person name="Wortman J."/>
            <person name="Nusbaum C."/>
            <person name="Birren B."/>
        </authorList>
    </citation>
    <scope>NUCLEOTIDE SEQUENCE [LARGE SCALE GENOMIC DNA]</scope>
    <source>
        <strain evidence="2 3">CBS 83496</strain>
    </source>
</reference>
<dbReference type="GeneID" id="27348244"/>
<dbReference type="AlphaFoldDB" id="A0A0D2C605"/>
<sequence length="633" mass="69835">MQDGKTLRTAKPNSSIWKGLSEDAFRRTAIALSRATNGVPVDPKDWWSTTTDRDSLPSPTTCRLLSFHTEQRVADDFAFISAAQEGAESVAAVCIEEIREPPGLVFRLAANEGIRTEIRTAVEQICDSLMSCASTDTSLADCISTTRRLVLELCHVRIVSRIRLFLGHHPSRYHGGAITASPEVKNTLSRMRTTASTPVAVALVNRISKLKAKFENILRLDSLHIAHELEECVYECFCITTSDGRMPFRTTLQEAGFDSQKWFNNKFIMQIDKVGAYHRIPETLAREARRRKTRPLFSSIRLEYINPYRPVQSAISLSGKKVNCHVHAEVQMVIHYILEPASNTPRIIGTSKAACFLCHLFITEHKMFGVSAWHGRLFDQWTIPDLAEYSSANITTLRATIQGMHHKCAQLISTSHPRRPYPLTSRHNLRDLPNFSPASTIPSMRFDQAPSLSRAVSTVAEGHPVSAPSVHASGSPASSVLREPDVSERLSAADSPETPEPSNHALESDVVVESNNAGAPVPETHDLSGGRQGVSSSTLVSSTGVFHLRPGRPRVIEFPHVNILAEIESPAVGVLTLKADNEMNIHSGSRVINLEDLREGDEASFEKRDSESSIVLRFQKGGVSACCLALEWV</sequence>
<dbReference type="HOGENOM" id="CLU_029464_0_0_1"/>
<dbReference type="Pfam" id="PF14441">
    <property type="entry name" value="OTT_1508_deam"/>
    <property type="match status" value="1"/>
</dbReference>
<dbReference type="RefSeq" id="XP_016246131.1">
    <property type="nucleotide sequence ID" value="XM_016396275.1"/>
</dbReference>
<dbReference type="InterPro" id="IPR027796">
    <property type="entry name" value="OTT_1508_deam-like"/>
</dbReference>
<evidence type="ECO:0000256" key="1">
    <source>
        <dbReference type="SAM" id="MobiDB-lite"/>
    </source>
</evidence>
<keyword evidence="3" id="KW-1185">Reference proteome</keyword>
<proteinExistence type="predicted"/>
<name>A0A0D2C605_9EURO</name>
<dbReference type="Proteomes" id="UP000054466">
    <property type="component" value="Unassembled WGS sequence"/>
</dbReference>
<gene>
    <name evidence="2" type="ORF">PV07_09050</name>
</gene>
<feature type="region of interest" description="Disordered" evidence="1">
    <location>
        <begin position="455"/>
        <end position="504"/>
    </location>
</feature>
<evidence type="ECO:0000313" key="3">
    <source>
        <dbReference type="Proteomes" id="UP000054466"/>
    </source>
</evidence>
<accession>A0A0D2C605</accession>
<dbReference type="EMBL" id="KN847044">
    <property type="protein sequence ID" value="KIW25915.1"/>
    <property type="molecule type" value="Genomic_DNA"/>
</dbReference>
<organism evidence="2 3">
    <name type="scientific">Cladophialophora immunda</name>
    <dbReference type="NCBI Taxonomy" id="569365"/>
    <lineage>
        <taxon>Eukaryota</taxon>
        <taxon>Fungi</taxon>
        <taxon>Dikarya</taxon>
        <taxon>Ascomycota</taxon>
        <taxon>Pezizomycotina</taxon>
        <taxon>Eurotiomycetes</taxon>
        <taxon>Chaetothyriomycetidae</taxon>
        <taxon>Chaetothyriales</taxon>
        <taxon>Herpotrichiellaceae</taxon>
        <taxon>Cladophialophora</taxon>
    </lineage>
</organism>
<dbReference type="VEuPathDB" id="FungiDB:PV07_09050"/>
<protein>
    <submittedName>
        <fullName evidence="2">Uncharacterized protein</fullName>
    </submittedName>
</protein>
<dbReference type="OrthoDB" id="4851849at2759"/>
<evidence type="ECO:0000313" key="2">
    <source>
        <dbReference type="EMBL" id="KIW25915.1"/>
    </source>
</evidence>